<proteinExistence type="predicted"/>
<accession>A0A4Y2J6C0</accession>
<sequence>MVAQKRSTESCLRSTDPKIPALQDENGLAYSDSVKAELIASRLGKQFSMNDLTHPKTEAEEFPEYCPTPCPYNLRI</sequence>
<evidence type="ECO:0000313" key="1">
    <source>
        <dbReference type="EMBL" id="GBM84802.1"/>
    </source>
</evidence>
<dbReference type="AlphaFoldDB" id="A0A4Y2J6C0"/>
<dbReference type="OrthoDB" id="416454at2759"/>
<feature type="non-terminal residue" evidence="1">
    <location>
        <position position="76"/>
    </location>
</feature>
<dbReference type="EMBL" id="BGPR01265841">
    <property type="protein sequence ID" value="GBM84802.1"/>
    <property type="molecule type" value="Genomic_DNA"/>
</dbReference>
<reference evidence="1 2" key="1">
    <citation type="journal article" date="2019" name="Sci. Rep.">
        <title>Orb-weaving spider Araneus ventricosus genome elucidates the spidroin gene catalogue.</title>
        <authorList>
            <person name="Kono N."/>
            <person name="Nakamura H."/>
            <person name="Ohtoshi R."/>
            <person name="Moran D.A.P."/>
            <person name="Shinohara A."/>
            <person name="Yoshida Y."/>
            <person name="Fujiwara M."/>
            <person name="Mori M."/>
            <person name="Tomita M."/>
            <person name="Arakawa K."/>
        </authorList>
    </citation>
    <scope>NUCLEOTIDE SEQUENCE [LARGE SCALE GENOMIC DNA]</scope>
</reference>
<dbReference type="Proteomes" id="UP000499080">
    <property type="component" value="Unassembled WGS sequence"/>
</dbReference>
<comment type="caution">
    <text evidence="1">The sequence shown here is derived from an EMBL/GenBank/DDBJ whole genome shotgun (WGS) entry which is preliminary data.</text>
</comment>
<evidence type="ECO:0000313" key="2">
    <source>
        <dbReference type="Proteomes" id="UP000499080"/>
    </source>
</evidence>
<protein>
    <submittedName>
        <fullName evidence="1">Uncharacterized protein</fullName>
    </submittedName>
</protein>
<keyword evidence="2" id="KW-1185">Reference proteome</keyword>
<gene>
    <name evidence="1" type="ORF">AVEN_238114_1</name>
</gene>
<name>A0A4Y2J6C0_ARAVE</name>
<organism evidence="1 2">
    <name type="scientific">Araneus ventricosus</name>
    <name type="common">Orbweaver spider</name>
    <name type="synonym">Epeira ventricosa</name>
    <dbReference type="NCBI Taxonomy" id="182803"/>
    <lineage>
        <taxon>Eukaryota</taxon>
        <taxon>Metazoa</taxon>
        <taxon>Ecdysozoa</taxon>
        <taxon>Arthropoda</taxon>
        <taxon>Chelicerata</taxon>
        <taxon>Arachnida</taxon>
        <taxon>Araneae</taxon>
        <taxon>Araneomorphae</taxon>
        <taxon>Entelegynae</taxon>
        <taxon>Araneoidea</taxon>
        <taxon>Araneidae</taxon>
        <taxon>Araneus</taxon>
    </lineage>
</organism>